<dbReference type="AlphaFoldDB" id="A0A850HE01"/>
<organism evidence="3 4">
    <name type="scientific">Altererythrobacter lutimaris</name>
    <dbReference type="NCBI Taxonomy" id="2743979"/>
    <lineage>
        <taxon>Bacteria</taxon>
        <taxon>Pseudomonadati</taxon>
        <taxon>Pseudomonadota</taxon>
        <taxon>Alphaproteobacteria</taxon>
        <taxon>Sphingomonadales</taxon>
        <taxon>Erythrobacteraceae</taxon>
        <taxon>Altererythrobacter</taxon>
    </lineage>
</organism>
<evidence type="ECO:0000313" key="4">
    <source>
        <dbReference type="Proteomes" id="UP000546031"/>
    </source>
</evidence>
<name>A0A850HE01_9SPHN</name>
<dbReference type="Pfam" id="PF16793">
    <property type="entry name" value="RepB_primase"/>
    <property type="match status" value="1"/>
</dbReference>
<accession>A0A850HE01</accession>
<evidence type="ECO:0000259" key="2">
    <source>
        <dbReference type="Pfam" id="PF16793"/>
    </source>
</evidence>
<keyword evidence="4" id="KW-1185">Reference proteome</keyword>
<dbReference type="RefSeq" id="WP_176274070.1">
    <property type="nucleotide sequence ID" value="NZ_JABWTA010000001.1"/>
</dbReference>
<dbReference type="Gene3D" id="3.30.70.1790">
    <property type="entry name" value="RepB DNA-primase, N-terminal domain"/>
    <property type="match status" value="1"/>
</dbReference>
<gene>
    <name evidence="3" type="ORF">HUO12_13375</name>
</gene>
<feature type="domain" description="RepB-like DNA primase" evidence="2">
    <location>
        <begin position="95"/>
        <end position="198"/>
    </location>
</feature>
<dbReference type="EMBL" id="JABWTA010000001">
    <property type="protein sequence ID" value="NVE95890.1"/>
    <property type="molecule type" value="Genomic_DNA"/>
</dbReference>
<feature type="region of interest" description="Disordered" evidence="1">
    <location>
        <begin position="1"/>
        <end position="24"/>
    </location>
</feature>
<comment type="caution">
    <text evidence="3">The sequence shown here is derived from an EMBL/GenBank/DDBJ whole genome shotgun (WGS) entry which is preliminary data.</text>
</comment>
<evidence type="ECO:0000313" key="3">
    <source>
        <dbReference type="EMBL" id="NVE95890.1"/>
    </source>
</evidence>
<evidence type="ECO:0000256" key="1">
    <source>
        <dbReference type="SAM" id="MobiDB-lite"/>
    </source>
</evidence>
<dbReference type="Proteomes" id="UP000546031">
    <property type="component" value="Unassembled WGS sequence"/>
</dbReference>
<reference evidence="3 4" key="1">
    <citation type="submission" date="2020-06" db="EMBL/GenBank/DDBJ databases">
        <title>Altererythrobacter lutimaris sp. nov., a marine bacterium isolated from a tidal flat.</title>
        <authorList>
            <person name="Kim D."/>
            <person name="Yoo Y."/>
            <person name="Kim J.-J."/>
        </authorList>
    </citation>
    <scope>NUCLEOTIDE SEQUENCE [LARGE SCALE GENOMIC DNA]</scope>
    <source>
        <strain evidence="3 4">JGD-16</strain>
    </source>
</reference>
<protein>
    <recommendedName>
        <fullName evidence="2">RepB-like DNA primase domain-containing protein</fullName>
    </recommendedName>
</protein>
<sequence length="330" mass="37223">MTKSKSPRAVKREDTENQTNDTSADVQVNDAAAFMRIIRPNGPRVLSAIVPDGRISTCTFRRDQFDTMQEWIAAHDGYRNLYFQVNSSGDAILHKKATKADIVRAEWLHVDIDGDKEAAWSALREFQPQPQIIIDSGGGYQAFWRIAPTSDLDDVEAINRWLASELGGDHCHNIDRIMRLPFTTNLPNKKKRQSGRLPVPATLLRARSGLTALSEMGRLAVPKSLEIEIRAVGEWVGRTDALFLNEALPPWAFRMLRDPRDSNGQPFTSRSEHVWAFVGACVRDGVIPELIRWCLLNPDFPVSGHVLDQKDPERCVTRTIARMEAQHGYQ</sequence>
<proteinExistence type="predicted"/>
<dbReference type="InterPro" id="IPR039459">
    <property type="entry name" value="RepB-like_DNA_primase_dom"/>
</dbReference>